<reference evidence="1 2" key="1">
    <citation type="submission" date="2021-03" db="EMBL/GenBank/DDBJ databases">
        <title>Caproiciproducens sp. nov. isolated from feces of cow.</title>
        <authorList>
            <person name="Choi J.-Y."/>
        </authorList>
    </citation>
    <scope>NUCLEOTIDE SEQUENCE [LARGE SCALE GENOMIC DNA]</scope>
    <source>
        <strain evidence="1 2">AGMB10547</strain>
    </source>
</reference>
<evidence type="ECO:0000313" key="1">
    <source>
        <dbReference type="EMBL" id="MBW7573925.1"/>
    </source>
</evidence>
<dbReference type="InterPro" id="IPR006652">
    <property type="entry name" value="Kelch_1"/>
</dbReference>
<evidence type="ECO:0000313" key="2">
    <source>
        <dbReference type="Proteomes" id="UP000719942"/>
    </source>
</evidence>
<gene>
    <name evidence="1" type="ORF">J5W02_14010</name>
</gene>
<dbReference type="Pfam" id="PF24681">
    <property type="entry name" value="Kelch_KLHDC2_KLHL20_DRC7"/>
    <property type="match status" value="1"/>
</dbReference>
<dbReference type="SUPFAM" id="SSF117281">
    <property type="entry name" value="Kelch motif"/>
    <property type="match status" value="1"/>
</dbReference>
<organism evidence="1 2">
    <name type="scientific">Caproiciproducens faecalis</name>
    <dbReference type="NCBI Taxonomy" id="2820301"/>
    <lineage>
        <taxon>Bacteria</taxon>
        <taxon>Bacillati</taxon>
        <taxon>Bacillota</taxon>
        <taxon>Clostridia</taxon>
        <taxon>Eubacteriales</taxon>
        <taxon>Acutalibacteraceae</taxon>
        <taxon>Caproiciproducens</taxon>
    </lineage>
</organism>
<dbReference type="SMART" id="SM00612">
    <property type="entry name" value="Kelch"/>
    <property type="match status" value="5"/>
</dbReference>
<dbReference type="Gene3D" id="2.120.10.80">
    <property type="entry name" value="Kelch-type beta propeller"/>
    <property type="match status" value="2"/>
</dbReference>
<dbReference type="Pfam" id="PF01344">
    <property type="entry name" value="Kelch_1"/>
    <property type="match status" value="1"/>
</dbReference>
<keyword evidence="2" id="KW-1185">Reference proteome</keyword>
<accession>A0ABS7DRJ7</accession>
<dbReference type="EMBL" id="JAGFNZ010000006">
    <property type="protein sequence ID" value="MBW7573925.1"/>
    <property type="molecule type" value="Genomic_DNA"/>
</dbReference>
<comment type="caution">
    <text evidence="1">The sequence shown here is derived from an EMBL/GenBank/DDBJ whole genome shotgun (WGS) entry which is preliminary data.</text>
</comment>
<dbReference type="Proteomes" id="UP000719942">
    <property type="component" value="Unassembled WGS sequence"/>
</dbReference>
<sequence length="397" mass="42564">MIINTAQGGGGSDLKLNVLCQPDLPTDIFDGVLLQTASKESIKKVVFDSNVWAAEQWQNPSLVATAPISLFARVGDVYDNKIFIFSESNAYSYDPALNTYATLAKISPARSYPCCATYGDKIFIFGGFDGDSVLNTAIVYNPASNTFGTIATMSGGVRENACCAVYNDEIFIFGGLGSSASIGTAIAYKPSTNTYRTLASMPETRGYACCATSGNEIFIFGGFSSPNYLSSAIAYNPSTNTYRSIAAMSVASANCGCVLVGDEIFIFGGRKAISSYLSMAIAYNPSTNTYRNLQSMNTSGYFISAFLYADSVYVSGASGTTMECLELTAKQYADSPSVIFYRIYKDTTLTAELFSGKVVDGIPVDFKNCMLFKDGNITFPALYLGDGTQWNLARSAQ</sequence>
<dbReference type="RefSeq" id="WP_219966327.1">
    <property type="nucleotide sequence ID" value="NZ_JAGFNZ010000006.1"/>
</dbReference>
<name>A0ABS7DRJ7_9FIRM</name>
<dbReference type="PANTHER" id="PTHR45632:SF5">
    <property type="entry name" value="KELCH-LIKE PROTEIN 22"/>
    <property type="match status" value="1"/>
</dbReference>
<dbReference type="InterPro" id="IPR015915">
    <property type="entry name" value="Kelch-typ_b-propeller"/>
</dbReference>
<evidence type="ECO:0008006" key="3">
    <source>
        <dbReference type="Google" id="ProtNLM"/>
    </source>
</evidence>
<dbReference type="PANTHER" id="PTHR45632">
    <property type="entry name" value="LD33804P"/>
    <property type="match status" value="1"/>
</dbReference>
<proteinExistence type="predicted"/>
<protein>
    <recommendedName>
        <fullName evidence="3">Kelch motif protein</fullName>
    </recommendedName>
</protein>